<dbReference type="Gene3D" id="3.40.50.1820">
    <property type="entry name" value="alpha/beta hydrolase"/>
    <property type="match status" value="1"/>
</dbReference>
<feature type="domain" description="Fungal lipase-type" evidence="1">
    <location>
        <begin position="149"/>
        <end position="222"/>
    </location>
</feature>
<dbReference type="InterPro" id="IPR002921">
    <property type="entry name" value="Fungal_lipase-type"/>
</dbReference>
<dbReference type="GO" id="GO:0006629">
    <property type="term" value="P:lipid metabolic process"/>
    <property type="evidence" value="ECO:0007669"/>
    <property type="project" value="InterPro"/>
</dbReference>
<gene>
    <name evidence="2" type="ORF">J8273_8908</name>
</gene>
<dbReference type="Pfam" id="PF01764">
    <property type="entry name" value="Lipase_3"/>
    <property type="match status" value="1"/>
</dbReference>
<proteinExistence type="predicted"/>
<keyword evidence="3" id="KW-1185">Reference proteome</keyword>
<evidence type="ECO:0000313" key="2">
    <source>
        <dbReference type="EMBL" id="KAG9389615.1"/>
    </source>
</evidence>
<sequence length="299" mass="33376">MTDINDFGQAMGEAFERNRRHWGQYRSGMKKLTKKSHYRFTGARELTGPMQLQHCMELCHLCSLTNEPFYVIEWEMERQGSKGSLVWTDRFFTVIIEGNHYVLIKDWSNSDEPALVSDKLWPGRVNSVAAEAARGVLDAVVAGGMTGVTRIWVSGFGNAAAAAVLVAAGLHRSGLPVAGVQSAGSPRVGDTDFAQWYNQSILGPRTVRFAGETDFRTHTPALRVGFEHVGVHIKLTATGAVHPWRLADWWADHQEVKNQGQSNDEATNQKWTVRRYLDGMALAFKNNFTFKVRGLVLPE</sequence>
<dbReference type="OrthoDB" id="544680at2759"/>
<comment type="caution">
    <text evidence="2">The sequence shown here is derived from an EMBL/GenBank/DDBJ whole genome shotgun (WGS) entry which is preliminary data.</text>
</comment>
<accession>A0A8J6AQP5</accession>
<name>A0A8J6AQP5_9EUKA</name>
<reference evidence="2" key="1">
    <citation type="submission" date="2021-05" db="EMBL/GenBank/DDBJ databases">
        <title>A free-living protist that lacks canonical eukaryotic 1 DNA replication and segregation systems.</title>
        <authorList>
            <person name="Salas-Leiva D.E."/>
            <person name="Tromer E.C."/>
            <person name="Curtis B.A."/>
            <person name="Jerlstrom-Hultqvist J."/>
            <person name="Kolisko M."/>
            <person name="Yi Z."/>
            <person name="Salas-Leiva J.S."/>
            <person name="Gallot-Lavallee L."/>
            <person name="Kops G.J.P.L."/>
            <person name="Archibald J.M."/>
            <person name="Simpson A.G.B."/>
            <person name="Roger A.J."/>
        </authorList>
    </citation>
    <scope>NUCLEOTIDE SEQUENCE</scope>
    <source>
        <strain evidence="2">BICM</strain>
    </source>
</reference>
<dbReference type="Proteomes" id="UP000717585">
    <property type="component" value="Unassembled WGS sequence"/>
</dbReference>
<protein>
    <recommendedName>
        <fullName evidence="1">Fungal lipase-type domain-containing protein</fullName>
    </recommendedName>
</protein>
<dbReference type="InterPro" id="IPR029058">
    <property type="entry name" value="AB_hydrolase_fold"/>
</dbReference>
<evidence type="ECO:0000313" key="3">
    <source>
        <dbReference type="Proteomes" id="UP000717585"/>
    </source>
</evidence>
<dbReference type="AlphaFoldDB" id="A0A8J6AQP5"/>
<dbReference type="EMBL" id="JAHDYR010000069">
    <property type="protein sequence ID" value="KAG9389615.1"/>
    <property type="molecule type" value="Genomic_DNA"/>
</dbReference>
<evidence type="ECO:0000259" key="1">
    <source>
        <dbReference type="Pfam" id="PF01764"/>
    </source>
</evidence>
<dbReference type="SUPFAM" id="SSF53474">
    <property type="entry name" value="alpha/beta-Hydrolases"/>
    <property type="match status" value="1"/>
</dbReference>
<organism evidence="2 3">
    <name type="scientific">Carpediemonas membranifera</name>
    <dbReference type="NCBI Taxonomy" id="201153"/>
    <lineage>
        <taxon>Eukaryota</taxon>
        <taxon>Metamonada</taxon>
        <taxon>Carpediemonas-like organisms</taxon>
        <taxon>Carpediemonas</taxon>
    </lineage>
</organism>